<dbReference type="PANTHER" id="PTHR46975">
    <property type="entry name" value="PROTEIN SWEETIE"/>
    <property type="match status" value="1"/>
</dbReference>
<dbReference type="GO" id="GO:0005975">
    <property type="term" value="P:carbohydrate metabolic process"/>
    <property type="evidence" value="ECO:0007669"/>
    <property type="project" value="InterPro"/>
</dbReference>
<protein>
    <submittedName>
        <fullName evidence="1">PROTEIN SWEETIE</fullName>
    </submittedName>
</protein>
<name>A0A9Q0W351_SALPP</name>
<dbReference type="InterPro" id="IPR044218">
    <property type="entry name" value="SWEETIE"/>
</dbReference>
<gene>
    <name evidence="1" type="ORF">OIU79_024776</name>
</gene>
<dbReference type="Proteomes" id="UP001151532">
    <property type="component" value="Chromosome 15Z"/>
</dbReference>
<keyword evidence="2" id="KW-1185">Reference proteome</keyword>
<dbReference type="OrthoDB" id="192608at2759"/>
<dbReference type="EMBL" id="JAPFFK010000006">
    <property type="protein sequence ID" value="KAJ6759781.1"/>
    <property type="molecule type" value="Genomic_DNA"/>
</dbReference>
<organism evidence="1 2">
    <name type="scientific">Salix purpurea</name>
    <name type="common">Purple osier willow</name>
    <dbReference type="NCBI Taxonomy" id="77065"/>
    <lineage>
        <taxon>Eukaryota</taxon>
        <taxon>Viridiplantae</taxon>
        <taxon>Streptophyta</taxon>
        <taxon>Embryophyta</taxon>
        <taxon>Tracheophyta</taxon>
        <taxon>Spermatophyta</taxon>
        <taxon>Magnoliopsida</taxon>
        <taxon>eudicotyledons</taxon>
        <taxon>Gunneridae</taxon>
        <taxon>Pentapetalae</taxon>
        <taxon>rosids</taxon>
        <taxon>fabids</taxon>
        <taxon>Malpighiales</taxon>
        <taxon>Salicaceae</taxon>
        <taxon>Saliceae</taxon>
        <taxon>Salix</taxon>
    </lineage>
</organism>
<evidence type="ECO:0000313" key="2">
    <source>
        <dbReference type="Proteomes" id="UP001151532"/>
    </source>
</evidence>
<reference evidence="1" key="2">
    <citation type="journal article" date="2023" name="Int. J. Mol. Sci.">
        <title>De Novo Assembly and Annotation of 11 Diverse Shrub Willow (Salix) Genomes Reveals Novel Gene Organization in Sex-Linked Regions.</title>
        <authorList>
            <person name="Hyden B."/>
            <person name="Feng K."/>
            <person name="Yates T.B."/>
            <person name="Jawdy S."/>
            <person name="Cereghino C."/>
            <person name="Smart L.B."/>
            <person name="Muchero W."/>
        </authorList>
    </citation>
    <scope>NUCLEOTIDE SEQUENCE</scope>
    <source>
        <tissue evidence="1">Shoot tip</tissue>
    </source>
</reference>
<evidence type="ECO:0000313" key="1">
    <source>
        <dbReference type="EMBL" id="KAJ6759781.1"/>
    </source>
</evidence>
<dbReference type="PANTHER" id="PTHR46975:SF2">
    <property type="entry name" value="PROTEIN SWEETIE"/>
    <property type="match status" value="1"/>
</dbReference>
<proteinExistence type="predicted"/>
<dbReference type="AlphaFoldDB" id="A0A9Q0W351"/>
<sequence>MNLLLKAIIMIFSASEDDSSQEVSDIRTNVVRLVSSLAQIPSSAVCFKDVLLSMPVSHKQQLQGVIRASVAQHQNASPMKTMASFL</sequence>
<accession>A0A9Q0W351</accession>
<reference evidence="1" key="1">
    <citation type="submission" date="2022-11" db="EMBL/GenBank/DDBJ databases">
        <authorList>
            <person name="Hyden B.L."/>
            <person name="Feng K."/>
            <person name="Yates T."/>
            <person name="Jawdy S."/>
            <person name="Smart L.B."/>
            <person name="Muchero W."/>
        </authorList>
    </citation>
    <scope>NUCLEOTIDE SEQUENCE</scope>
    <source>
        <tissue evidence="1">Shoot tip</tissue>
    </source>
</reference>
<comment type="caution">
    <text evidence="1">The sequence shown here is derived from an EMBL/GenBank/DDBJ whole genome shotgun (WGS) entry which is preliminary data.</text>
</comment>